<dbReference type="PANTHER" id="PTHR28156">
    <property type="entry name" value="FAS1 DOMAIN-CONTAINING PROTEIN YDR262W"/>
    <property type="match status" value="1"/>
</dbReference>
<evidence type="ECO:0000256" key="1">
    <source>
        <dbReference type="ARBA" id="ARBA00022729"/>
    </source>
</evidence>
<dbReference type="STRING" id="1051890.A0A3N4LWJ7"/>
<dbReference type="InterPro" id="IPR040200">
    <property type="entry name" value="Mug57-like"/>
</dbReference>
<feature type="compositionally biased region" description="Basic and acidic residues" evidence="2">
    <location>
        <begin position="53"/>
        <end position="63"/>
    </location>
</feature>
<dbReference type="SUPFAM" id="SSF82153">
    <property type="entry name" value="FAS1 domain"/>
    <property type="match status" value="1"/>
</dbReference>
<protein>
    <submittedName>
        <fullName evidence="4">FAS1 domain-containing protein</fullName>
    </submittedName>
</protein>
<dbReference type="PANTHER" id="PTHR28156:SF1">
    <property type="entry name" value="FAS1 DOMAIN-CONTAINING PROTEIN YDR262W"/>
    <property type="match status" value="1"/>
</dbReference>
<dbReference type="InParanoid" id="A0A3N4LWJ7"/>
<dbReference type="Gene3D" id="2.30.180.10">
    <property type="entry name" value="FAS1 domain"/>
    <property type="match status" value="1"/>
</dbReference>
<dbReference type="AlphaFoldDB" id="A0A3N4LWJ7"/>
<keyword evidence="5" id="KW-1185">Reference proteome</keyword>
<dbReference type="OrthoDB" id="5551751at2759"/>
<gene>
    <name evidence="4" type="ORF">L211DRAFT_856047</name>
</gene>
<dbReference type="InterPro" id="IPR036378">
    <property type="entry name" value="FAS1_dom_sf"/>
</dbReference>
<dbReference type="Proteomes" id="UP000267821">
    <property type="component" value="Unassembled WGS sequence"/>
</dbReference>
<evidence type="ECO:0000259" key="3">
    <source>
        <dbReference type="PROSITE" id="PS50213"/>
    </source>
</evidence>
<evidence type="ECO:0000313" key="5">
    <source>
        <dbReference type="Proteomes" id="UP000267821"/>
    </source>
</evidence>
<feature type="domain" description="FAS1" evidence="3">
    <location>
        <begin position="1"/>
        <end position="154"/>
    </location>
</feature>
<feature type="region of interest" description="Disordered" evidence="2">
    <location>
        <begin position="53"/>
        <end position="75"/>
    </location>
</feature>
<keyword evidence="1" id="KW-0732">Signal</keyword>
<accession>A0A3N4LWJ7</accession>
<evidence type="ECO:0000256" key="2">
    <source>
        <dbReference type="SAM" id="MobiDB-lite"/>
    </source>
</evidence>
<organism evidence="4 5">
    <name type="scientific">Terfezia boudieri ATCC MYA-4762</name>
    <dbReference type="NCBI Taxonomy" id="1051890"/>
    <lineage>
        <taxon>Eukaryota</taxon>
        <taxon>Fungi</taxon>
        <taxon>Dikarya</taxon>
        <taxon>Ascomycota</taxon>
        <taxon>Pezizomycotina</taxon>
        <taxon>Pezizomycetes</taxon>
        <taxon>Pezizales</taxon>
        <taxon>Pezizaceae</taxon>
        <taxon>Terfezia</taxon>
    </lineage>
</organism>
<proteinExistence type="predicted"/>
<name>A0A3N4LWJ7_9PEZI</name>
<dbReference type="InterPro" id="IPR000782">
    <property type="entry name" value="FAS1_domain"/>
</dbReference>
<reference evidence="4 5" key="1">
    <citation type="journal article" date="2018" name="Nat. Ecol. Evol.">
        <title>Pezizomycetes genomes reveal the molecular basis of ectomycorrhizal truffle lifestyle.</title>
        <authorList>
            <person name="Murat C."/>
            <person name="Payen T."/>
            <person name="Noel B."/>
            <person name="Kuo A."/>
            <person name="Morin E."/>
            <person name="Chen J."/>
            <person name="Kohler A."/>
            <person name="Krizsan K."/>
            <person name="Balestrini R."/>
            <person name="Da Silva C."/>
            <person name="Montanini B."/>
            <person name="Hainaut M."/>
            <person name="Levati E."/>
            <person name="Barry K.W."/>
            <person name="Belfiori B."/>
            <person name="Cichocki N."/>
            <person name="Clum A."/>
            <person name="Dockter R.B."/>
            <person name="Fauchery L."/>
            <person name="Guy J."/>
            <person name="Iotti M."/>
            <person name="Le Tacon F."/>
            <person name="Lindquist E.A."/>
            <person name="Lipzen A."/>
            <person name="Malagnac F."/>
            <person name="Mello A."/>
            <person name="Molinier V."/>
            <person name="Miyauchi S."/>
            <person name="Poulain J."/>
            <person name="Riccioni C."/>
            <person name="Rubini A."/>
            <person name="Sitrit Y."/>
            <person name="Splivallo R."/>
            <person name="Traeger S."/>
            <person name="Wang M."/>
            <person name="Zifcakova L."/>
            <person name="Wipf D."/>
            <person name="Zambonelli A."/>
            <person name="Paolocci F."/>
            <person name="Nowrousian M."/>
            <person name="Ottonello S."/>
            <person name="Baldrian P."/>
            <person name="Spatafora J.W."/>
            <person name="Henrissat B."/>
            <person name="Nagy L.G."/>
            <person name="Aury J.M."/>
            <person name="Wincker P."/>
            <person name="Grigoriev I.V."/>
            <person name="Bonfante P."/>
            <person name="Martin F.M."/>
        </authorList>
    </citation>
    <scope>NUCLEOTIDE SEQUENCE [LARGE SCALE GENOMIC DNA]</scope>
    <source>
        <strain evidence="4 5">ATCC MYA-4762</strain>
    </source>
</reference>
<evidence type="ECO:0000313" key="4">
    <source>
        <dbReference type="EMBL" id="RPB27180.1"/>
    </source>
</evidence>
<dbReference type="EMBL" id="ML121532">
    <property type="protein sequence ID" value="RPB27180.1"/>
    <property type="molecule type" value="Genomic_DNA"/>
</dbReference>
<dbReference type="PROSITE" id="PS50213">
    <property type="entry name" value="FAS1"/>
    <property type="match status" value="1"/>
</dbReference>
<sequence length="156" mass="17361">MLNDIISIDRAISIFSGLTRSVEEVSARLEDGNQNTTVLAPKNTVITNLPRKPWEDQHDEAEASAKGTVSEELYRGESGEDRAACNLRRFVGAHLVGISPWQKGKANQMNTLQGKTLWWEEEGGVRKIYPDGIVVEQVKDDVPNGQIWVLNGVINY</sequence>